<keyword evidence="18" id="KW-1185">Reference proteome</keyword>
<feature type="compositionally biased region" description="Polar residues" evidence="13">
    <location>
        <begin position="857"/>
        <end position="867"/>
    </location>
</feature>
<feature type="domain" description="Protein kinase" evidence="16">
    <location>
        <begin position="521"/>
        <end position="796"/>
    </location>
</feature>
<dbReference type="FunFam" id="1.10.510.10:FF:000252">
    <property type="entry name" value="Receptor-like protein kinase FERONIA"/>
    <property type="match status" value="1"/>
</dbReference>
<dbReference type="GO" id="GO:0004674">
    <property type="term" value="F:protein serine/threonine kinase activity"/>
    <property type="evidence" value="ECO:0007669"/>
    <property type="project" value="UniProtKB-KW"/>
</dbReference>
<keyword evidence="10 14" id="KW-0472">Membrane</keyword>
<dbReference type="Gene3D" id="1.10.510.10">
    <property type="entry name" value="Transferase(Phosphotransferase) domain 1"/>
    <property type="match status" value="1"/>
</dbReference>
<evidence type="ECO:0000256" key="3">
    <source>
        <dbReference type="ARBA" id="ARBA00022679"/>
    </source>
</evidence>
<evidence type="ECO:0000256" key="13">
    <source>
        <dbReference type="SAM" id="MobiDB-lite"/>
    </source>
</evidence>
<comment type="subcellular location">
    <subcellularLocation>
        <location evidence="1">Membrane</location>
        <topology evidence="1">Single-pass type I membrane protein</topology>
    </subcellularLocation>
</comment>
<proteinExistence type="predicted"/>
<keyword evidence="6 12" id="KW-0547">Nucleotide-binding</keyword>
<dbReference type="InterPro" id="IPR045272">
    <property type="entry name" value="ANXUR1/2-like"/>
</dbReference>
<dbReference type="CDD" id="cd14066">
    <property type="entry name" value="STKc_IRAK"/>
    <property type="match status" value="1"/>
</dbReference>
<evidence type="ECO:0000256" key="7">
    <source>
        <dbReference type="ARBA" id="ARBA00022777"/>
    </source>
</evidence>
<dbReference type="PROSITE" id="PS00107">
    <property type="entry name" value="PROTEIN_KINASE_ATP"/>
    <property type="match status" value="1"/>
</dbReference>
<feature type="signal peptide" evidence="15">
    <location>
        <begin position="1"/>
        <end position="17"/>
    </location>
</feature>
<feature type="chain" id="PRO_5029546230" description="Protein kinase domain-containing protein" evidence="15">
    <location>
        <begin position="18"/>
        <end position="892"/>
    </location>
</feature>
<keyword evidence="4 14" id="KW-0812">Transmembrane</keyword>
<feature type="binding site" evidence="12">
    <location>
        <position position="550"/>
    </location>
    <ligand>
        <name>ATP</name>
        <dbReference type="ChEBI" id="CHEBI:30616"/>
    </ligand>
</feature>
<dbReference type="PROSITE" id="PS50011">
    <property type="entry name" value="PROTEIN_KINASE_DOM"/>
    <property type="match status" value="1"/>
</dbReference>
<keyword evidence="3" id="KW-0808">Transferase</keyword>
<evidence type="ECO:0000313" key="17">
    <source>
        <dbReference type="EMBL" id="MBA0741803.1"/>
    </source>
</evidence>
<evidence type="ECO:0000256" key="5">
    <source>
        <dbReference type="ARBA" id="ARBA00022729"/>
    </source>
</evidence>
<dbReference type="FunFam" id="3.30.200.20:FF:000645">
    <property type="entry name" value="Receptor-like protein kinase FERONIA"/>
    <property type="match status" value="1"/>
</dbReference>
<dbReference type="InterPro" id="IPR011009">
    <property type="entry name" value="Kinase-like_dom_sf"/>
</dbReference>
<dbReference type="OrthoDB" id="1720310at2759"/>
<keyword evidence="5 15" id="KW-0732">Signal</keyword>
<evidence type="ECO:0000259" key="16">
    <source>
        <dbReference type="PROSITE" id="PS50011"/>
    </source>
</evidence>
<feature type="region of interest" description="Disordered" evidence="13">
    <location>
        <begin position="53"/>
        <end position="76"/>
    </location>
</feature>
<evidence type="ECO:0000256" key="14">
    <source>
        <dbReference type="SAM" id="Phobius"/>
    </source>
</evidence>
<keyword evidence="7" id="KW-0418">Kinase</keyword>
<dbReference type="GO" id="GO:0016020">
    <property type="term" value="C:membrane"/>
    <property type="evidence" value="ECO:0007669"/>
    <property type="project" value="UniProtKB-SubCell"/>
</dbReference>
<dbReference type="FunFam" id="2.60.120.430:FF:000003">
    <property type="entry name" value="FERONIA receptor-like kinase"/>
    <property type="match status" value="1"/>
</dbReference>
<feature type="compositionally biased region" description="Low complexity" evidence="13">
    <location>
        <begin position="58"/>
        <end position="71"/>
    </location>
</feature>
<dbReference type="InterPro" id="IPR001245">
    <property type="entry name" value="Ser-Thr/Tyr_kinase_cat_dom"/>
</dbReference>
<comment type="caution">
    <text evidence="17">The sequence shown here is derived from an EMBL/GenBank/DDBJ whole genome shotgun (WGS) entry which is preliminary data.</text>
</comment>
<dbReference type="InterPro" id="IPR000719">
    <property type="entry name" value="Prot_kinase_dom"/>
</dbReference>
<reference evidence="17 18" key="1">
    <citation type="journal article" date="2019" name="Genome Biol. Evol.">
        <title>Insights into the evolution of the New World diploid cottons (Gossypium, subgenus Houzingenia) based on genome sequencing.</title>
        <authorList>
            <person name="Grover C.E."/>
            <person name="Arick M.A. 2nd"/>
            <person name="Thrash A."/>
            <person name="Conover J.L."/>
            <person name="Sanders W.S."/>
            <person name="Peterson D.G."/>
            <person name="Frelichowski J.E."/>
            <person name="Scheffler J.A."/>
            <person name="Scheffler B.E."/>
            <person name="Wendel J.F."/>
        </authorList>
    </citation>
    <scope>NUCLEOTIDE SEQUENCE [LARGE SCALE GENOMIC DNA]</scope>
    <source>
        <strain evidence="17">5</strain>
        <tissue evidence="17">Leaf</tissue>
    </source>
</reference>
<dbReference type="InterPro" id="IPR008271">
    <property type="entry name" value="Ser/Thr_kinase_AS"/>
</dbReference>
<dbReference type="FunFam" id="2.60.120.430:FF:000007">
    <property type="entry name" value="FERONIA receptor-like kinase"/>
    <property type="match status" value="1"/>
</dbReference>
<evidence type="ECO:0000256" key="12">
    <source>
        <dbReference type="PROSITE-ProRule" id="PRU10141"/>
    </source>
</evidence>
<feature type="transmembrane region" description="Helical" evidence="14">
    <location>
        <begin position="440"/>
        <end position="464"/>
    </location>
</feature>
<evidence type="ECO:0000256" key="11">
    <source>
        <dbReference type="ARBA" id="ARBA00023180"/>
    </source>
</evidence>
<dbReference type="Pfam" id="PF12819">
    <property type="entry name" value="Malectin_like"/>
    <property type="match status" value="1"/>
</dbReference>
<keyword evidence="8 12" id="KW-0067">ATP-binding</keyword>
<evidence type="ECO:0000313" key="18">
    <source>
        <dbReference type="Proteomes" id="UP000593579"/>
    </source>
</evidence>
<dbReference type="InterPro" id="IPR017441">
    <property type="entry name" value="Protein_kinase_ATP_BS"/>
</dbReference>
<name>A0A7J9C027_GOSGO</name>
<dbReference type="GO" id="GO:0010038">
    <property type="term" value="P:response to metal ion"/>
    <property type="evidence" value="ECO:0007669"/>
    <property type="project" value="UniProtKB-ARBA"/>
</dbReference>
<evidence type="ECO:0000256" key="8">
    <source>
        <dbReference type="ARBA" id="ARBA00022840"/>
    </source>
</evidence>
<dbReference type="PANTHER" id="PTHR34590">
    <property type="entry name" value="OS03G0124300 PROTEIN-RELATED"/>
    <property type="match status" value="1"/>
</dbReference>
<gene>
    <name evidence="17" type="ORF">Gogos_014925</name>
</gene>
<keyword evidence="9 14" id="KW-1133">Transmembrane helix</keyword>
<dbReference type="AlphaFoldDB" id="A0A7J9C027"/>
<feature type="region of interest" description="Disordered" evidence="13">
    <location>
        <begin position="819"/>
        <end position="871"/>
    </location>
</feature>
<sequence>MLPFFLFLHLLFSFTAAVNSAVYTPTDYILLDCGAPPSSNPVSEDGRKWATDERSKFATSNSENASSNSRATRQDHSVTQVPYMTARVFHDKFTYSFPVSAGLKFLRFYFYPVQYSGFDGATSFFSVTANNHLLLKNFSANLALSAEDGQPASLIKEFMVPCFGTEKLIVTFSPSPNSLAFVNGIEVVSMPKELYVKHQEDSVSFVNSKIPFDIPDATAFETVYRLNVGGATVANVDDTGMFRTWRDDSPYIFEGASGNVPSRSNVSINYTNDTPAYTAPAIVYTTSRTMGPEPHINMNYNLTWNFQIDGGFCHLLRLHFCETQLEVTKAGQRVFNIFINNKTAQHDADVIYWSGGNNIPVYKDYVLLIPNEGQRKQTLWLALHPSEDVLAIYRDAILNGLEIFRLNNSDGSLAVPNPEPSLSVSPPLPSVPKKKKGCSLVMIITIAVFSGGFALSLIICVFIYKHKVRRVKDLAVSEPKSSWAQLPCPSNSTCATSVSLLPSDLCRRFSIVEIKEATLNFDEQFIIGSGGFGHVYKGCIDGGSTTVAIKRLDSSSRQGIREFQTELELLSKLRHVNLVSLIGFCDDLGEMILVYEYMARGTLRDHLYKTKNPPLPWKRRLEICIGAARGLQYLHAGVKQAIIHRDIKSTNILLDENWVAKVSDFGLSRLGPTDMFQSHVSTVVKGSVGYVDPEYYRKQQLTEKSDVYSFGVVLFEVLCARPAMIPGLPKDQISLARWAKICLKRGSLESIVDPNLMGDISPLCLKKFGELAESCIKDEGIERPIMNEVVWGLEFALQVQESGNMNIVYMEGGDEVMKSCSSQTSPLKPGRGGGGGGTTTDDDNEELFSVSGGKASESGSTISSVGRSVTRGDLDRIKSESVFSEITNAKGR</sequence>
<organism evidence="17 18">
    <name type="scientific">Gossypium gossypioides</name>
    <name type="common">Mexican cotton</name>
    <name type="synonym">Selera gossypioides</name>
    <dbReference type="NCBI Taxonomy" id="34282"/>
    <lineage>
        <taxon>Eukaryota</taxon>
        <taxon>Viridiplantae</taxon>
        <taxon>Streptophyta</taxon>
        <taxon>Embryophyta</taxon>
        <taxon>Tracheophyta</taxon>
        <taxon>Spermatophyta</taxon>
        <taxon>Magnoliopsida</taxon>
        <taxon>eudicotyledons</taxon>
        <taxon>Gunneridae</taxon>
        <taxon>Pentapetalae</taxon>
        <taxon>rosids</taxon>
        <taxon>malvids</taxon>
        <taxon>Malvales</taxon>
        <taxon>Malvaceae</taxon>
        <taxon>Malvoideae</taxon>
        <taxon>Gossypium</taxon>
    </lineage>
</organism>
<evidence type="ECO:0000256" key="9">
    <source>
        <dbReference type="ARBA" id="ARBA00022989"/>
    </source>
</evidence>
<protein>
    <recommendedName>
        <fullName evidence="16">Protein kinase domain-containing protein</fullName>
    </recommendedName>
</protein>
<dbReference type="SUPFAM" id="SSF56112">
    <property type="entry name" value="Protein kinase-like (PK-like)"/>
    <property type="match status" value="1"/>
</dbReference>
<dbReference type="Pfam" id="PF07714">
    <property type="entry name" value="PK_Tyr_Ser-Thr"/>
    <property type="match status" value="1"/>
</dbReference>
<dbReference type="SMART" id="SM00220">
    <property type="entry name" value="S_TKc"/>
    <property type="match status" value="1"/>
</dbReference>
<evidence type="ECO:0000256" key="6">
    <source>
        <dbReference type="ARBA" id="ARBA00022741"/>
    </source>
</evidence>
<dbReference type="InterPro" id="IPR024788">
    <property type="entry name" value="Malectin-like_Carb-bd_dom"/>
</dbReference>
<keyword evidence="2" id="KW-0723">Serine/threonine-protein kinase</keyword>
<evidence type="ECO:0000256" key="10">
    <source>
        <dbReference type="ARBA" id="ARBA00023136"/>
    </source>
</evidence>
<dbReference type="GO" id="GO:0005524">
    <property type="term" value="F:ATP binding"/>
    <property type="evidence" value="ECO:0007669"/>
    <property type="project" value="UniProtKB-UniRule"/>
</dbReference>
<accession>A0A7J9C027</accession>
<evidence type="ECO:0000256" key="4">
    <source>
        <dbReference type="ARBA" id="ARBA00022692"/>
    </source>
</evidence>
<dbReference type="EMBL" id="JABEZY010000007">
    <property type="protein sequence ID" value="MBA0741803.1"/>
    <property type="molecule type" value="Genomic_DNA"/>
</dbReference>
<evidence type="ECO:0000256" key="15">
    <source>
        <dbReference type="SAM" id="SignalP"/>
    </source>
</evidence>
<dbReference type="Gene3D" id="3.30.200.20">
    <property type="entry name" value="Phosphorylase Kinase, domain 1"/>
    <property type="match status" value="1"/>
</dbReference>
<dbReference type="Gene3D" id="2.60.120.430">
    <property type="entry name" value="Galactose-binding lectin"/>
    <property type="match status" value="2"/>
</dbReference>
<dbReference type="Proteomes" id="UP000593579">
    <property type="component" value="Unassembled WGS sequence"/>
</dbReference>
<dbReference type="PROSITE" id="PS00108">
    <property type="entry name" value="PROTEIN_KINASE_ST"/>
    <property type="match status" value="1"/>
</dbReference>
<evidence type="ECO:0000256" key="2">
    <source>
        <dbReference type="ARBA" id="ARBA00022527"/>
    </source>
</evidence>
<keyword evidence="11" id="KW-0325">Glycoprotein</keyword>
<dbReference type="GO" id="GO:0004714">
    <property type="term" value="F:transmembrane receptor protein tyrosine kinase activity"/>
    <property type="evidence" value="ECO:0007669"/>
    <property type="project" value="InterPro"/>
</dbReference>
<evidence type="ECO:0000256" key="1">
    <source>
        <dbReference type="ARBA" id="ARBA00004479"/>
    </source>
</evidence>
<dbReference type="PANTHER" id="PTHR34590:SF5">
    <property type="entry name" value="OS04G0586500 PROTEIN"/>
    <property type="match status" value="1"/>
</dbReference>